<gene>
    <name evidence="1" type="ORF">Pcinc_038277</name>
</gene>
<name>A0AAE1EK78_PETCI</name>
<proteinExistence type="predicted"/>
<sequence length="123" mass="13988">MFADNSRAKEALWAYKRELSLEDRRKVADKIRLENPGYLPVVLGVTAPGGGRTSKMEREIRLVVSQDTTFTAFFRKALKTVGECEDDIERHVSGHLSDAPLHSLYSMHGDTDYHLYITYTPVE</sequence>
<reference evidence="1" key="1">
    <citation type="submission" date="2023-10" db="EMBL/GenBank/DDBJ databases">
        <title>Genome assemblies of two species of porcelain crab, Petrolisthes cinctipes and Petrolisthes manimaculis (Anomura: Porcellanidae).</title>
        <authorList>
            <person name="Angst P."/>
        </authorList>
    </citation>
    <scope>NUCLEOTIDE SEQUENCE</scope>
    <source>
        <strain evidence="1">PB745_01</strain>
        <tissue evidence="1">Gill</tissue>
    </source>
</reference>
<dbReference type="AlphaFoldDB" id="A0AAE1EK78"/>
<organism evidence="1 2">
    <name type="scientific">Petrolisthes cinctipes</name>
    <name type="common">Flat porcelain crab</name>
    <dbReference type="NCBI Taxonomy" id="88211"/>
    <lineage>
        <taxon>Eukaryota</taxon>
        <taxon>Metazoa</taxon>
        <taxon>Ecdysozoa</taxon>
        <taxon>Arthropoda</taxon>
        <taxon>Crustacea</taxon>
        <taxon>Multicrustacea</taxon>
        <taxon>Malacostraca</taxon>
        <taxon>Eumalacostraca</taxon>
        <taxon>Eucarida</taxon>
        <taxon>Decapoda</taxon>
        <taxon>Pleocyemata</taxon>
        <taxon>Anomura</taxon>
        <taxon>Galatheoidea</taxon>
        <taxon>Porcellanidae</taxon>
        <taxon>Petrolisthes</taxon>
    </lineage>
</organism>
<evidence type="ECO:0000313" key="2">
    <source>
        <dbReference type="Proteomes" id="UP001286313"/>
    </source>
</evidence>
<dbReference type="EMBL" id="JAWQEG010006268">
    <property type="protein sequence ID" value="KAK3855312.1"/>
    <property type="molecule type" value="Genomic_DNA"/>
</dbReference>
<accession>A0AAE1EK78</accession>
<evidence type="ECO:0000313" key="1">
    <source>
        <dbReference type="EMBL" id="KAK3855312.1"/>
    </source>
</evidence>
<protein>
    <submittedName>
        <fullName evidence="1">Uncharacterized protein</fullName>
    </submittedName>
</protein>
<comment type="caution">
    <text evidence="1">The sequence shown here is derived from an EMBL/GenBank/DDBJ whole genome shotgun (WGS) entry which is preliminary data.</text>
</comment>
<keyword evidence="2" id="KW-1185">Reference proteome</keyword>
<dbReference type="Gene3D" id="3.10.20.90">
    <property type="entry name" value="Phosphatidylinositol 3-kinase Catalytic Subunit, Chain A, domain 1"/>
    <property type="match status" value="1"/>
</dbReference>
<dbReference type="SUPFAM" id="SSF54236">
    <property type="entry name" value="Ubiquitin-like"/>
    <property type="match status" value="1"/>
</dbReference>
<dbReference type="Proteomes" id="UP001286313">
    <property type="component" value="Unassembled WGS sequence"/>
</dbReference>
<dbReference type="InterPro" id="IPR029071">
    <property type="entry name" value="Ubiquitin-like_domsf"/>
</dbReference>